<comment type="caution">
    <text evidence="1">The sequence shown here is derived from an EMBL/GenBank/DDBJ whole genome shotgun (WGS) entry which is preliminary data.</text>
</comment>
<dbReference type="AlphaFoldDB" id="A0A4Q1KMH3"/>
<dbReference type="EMBL" id="SBKP01000001">
    <property type="protein sequence ID" value="RXR30912.1"/>
    <property type="molecule type" value="Genomic_DNA"/>
</dbReference>
<evidence type="ECO:0000313" key="2">
    <source>
        <dbReference type="Proteomes" id="UP000290958"/>
    </source>
</evidence>
<gene>
    <name evidence="1" type="ORF">EQG66_01080</name>
</gene>
<dbReference type="RefSeq" id="WP_066765433.1">
    <property type="nucleotide sequence ID" value="NZ_SBKP01000001.1"/>
</dbReference>
<protein>
    <submittedName>
        <fullName evidence="1">Uncharacterized protein</fullName>
    </submittedName>
</protein>
<proteinExistence type="predicted"/>
<keyword evidence="2" id="KW-1185">Reference proteome</keyword>
<dbReference type="Proteomes" id="UP000290958">
    <property type="component" value="Unassembled WGS sequence"/>
</dbReference>
<evidence type="ECO:0000313" key="1">
    <source>
        <dbReference type="EMBL" id="RXR30912.1"/>
    </source>
</evidence>
<name>A0A4Q1KMH3_9SPHN</name>
<dbReference type="OrthoDB" id="1354489at2"/>
<accession>A0A4Q1KMH3</accession>
<sequence>MSSNTDQLPRVFQANLARLFDRIILPGLDALAVHPRLERGEAATLDAFLDRAAAQVDNYTANEAAKAYVLTLAAMFERQLSVWARARQTEGRGHFSRIRGFEALLTACADQAGIDLQRDRLGSDLSQMFLVANVVRHGDGRSCEALRAAAPELWETDAPDYLDLLPGEAVVSEHLRMRRRDLIRYIRAATCFWGLADRLPMAVADPPYRED</sequence>
<reference evidence="2" key="1">
    <citation type="submission" date="2019-01" db="EMBL/GenBank/DDBJ databases">
        <title>Cytophagaceae bacterium strain CAR-16.</title>
        <authorList>
            <person name="Chen W.-M."/>
        </authorList>
    </citation>
    <scope>NUCLEOTIDE SEQUENCE [LARGE SCALE GENOMIC DNA]</scope>
    <source>
        <strain evidence="2">CHR27</strain>
    </source>
</reference>
<organism evidence="1 2">
    <name type="scientific">Sphingobium fluviale</name>
    <dbReference type="NCBI Taxonomy" id="2506423"/>
    <lineage>
        <taxon>Bacteria</taxon>
        <taxon>Pseudomonadati</taxon>
        <taxon>Pseudomonadota</taxon>
        <taxon>Alphaproteobacteria</taxon>
        <taxon>Sphingomonadales</taxon>
        <taxon>Sphingomonadaceae</taxon>
        <taxon>Sphingobium</taxon>
    </lineage>
</organism>